<proteinExistence type="predicted"/>
<feature type="region of interest" description="Disordered" evidence="1">
    <location>
        <begin position="73"/>
        <end position="198"/>
    </location>
</feature>
<feature type="region of interest" description="Disordered" evidence="1">
    <location>
        <begin position="1"/>
        <end position="43"/>
    </location>
</feature>
<feature type="compositionally biased region" description="Basic residues" evidence="1">
    <location>
        <begin position="347"/>
        <end position="361"/>
    </location>
</feature>
<reference evidence="4" key="2">
    <citation type="submission" date="2015-01" db="EMBL/GenBank/DDBJ databases">
        <title>Evolutionary Origins and Diversification of the Mycorrhizal Mutualists.</title>
        <authorList>
            <consortium name="DOE Joint Genome Institute"/>
            <consortium name="Mycorrhizal Genomics Consortium"/>
            <person name="Kohler A."/>
            <person name="Kuo A."/>
            <person name="Nagy L.G."/>
            <person name="Floudas D."/>
            <person name="Copeland A."/>
            <person name="Barry K.W."/>
            <person name="Cichocki N."/>
            <person name="Veneault-Fourrey C."/>
            <person name="LaButti K."/>
            <person name="Lindquist E.A."/>
            <person name="Lipzen A."/>
            <person name="Lundell T."/>
            <person name="Morin E."/>
            <person name="Murat C."/>
            <person name="Riley R."/>
            <person name="Ohm R."/>
            <person name="Sun H."/>
            <person name="Tunlid A."/>
            <person name="Henrissat B."/>
            <person name="Grigoriev I.V."/>
            <person name="Hibbett D.S."/>
            <person name="Martin F."/>
        </authorList>
    </citation>
    <scope>NUCLEOTIDE SEQUENCE [LARGE SCALE GENOMIC DNA]</scope>
    <source>
        <strain evidence="4">F 1598</strain>
    </source>
</reference>
<feature type="compositionally biased region" description="Basic residues" evidence="1">
    <location>
        <begin position="79"/>
        <end position="95"/>
    </location>
</feature>
<dbReference type="Pfam" id="PF18380">
    <property type="entry name" value="GEN1_C"/>
    <property type="match status" value="1"/>
</dbReference>
<feature type="region of interest" description="Disordered" evidence="1">
    <location>
        <begin position="307"/>
        <end position="417"/>
    </location>
</feature>
<name>A0A0C3FC25_PILCF</name>
<feature type="compositionally biased region" description="Basic and acidic residues" evidence="1">
    <location>
        <begin position="29"/>
        <end position="43"/>
    </location>
</feature>
<organism evidence="3 4">
    <name type="scientific">Piloderma croceum (strain F 1598)</name>
    <dbReference type="NCBI Taxonomy" id="765440"/>
    <lineage>
        <taxon>Eukaryota</taxon>
        <taxon>Fungi</taxon>
        <taxon>Dikarya</taxon>
        <taxon>Basidiomycota</taxon>
        <taxon>Agaricomycotina</taxon>
        <taxon>Agaricomycetes</taxon>
        <taxon>Agaricomycetidae</taxon>
        <taxon>Atheliales</taxon>
        <taxon>Atheliaceae</taxon>
        <taxon>Piloderma</taxon>
    </lineage>
</organism>
<dbReference type="InterPro" id="IPR041177">
    <property type="entry name" value="GEN1_C"/>
</dbReference>
<evidence type="ECO:0000256" key="1">
    <source>
        <dbReference type="SAM" id="MobiDB-lite"/>
    </source>
</evidence>
<protein>
    <recommendedName>
        <fullName evidence="2">Holliday junction resolvase Gen1 C-terminal domain-containing protein</fullName>
    </recommendedName>
</protein>
<dbReference type="EMBL" id="KN833025">
    <property type="protein sequence ID" value="KIM77419.1"/>
    <property type="molecule type" value="Genomic_DNA"/>
</dbReference>
<accession>A0A0C3FC25</accession>
<feature type="non-terminal residue" evidence="3">
    <location>
        <position position="1"/>
    </location>
</feature>
<keyword evidence="4" id="KW-1185">Reference proteome</keyword>
<dbReference type="HOGENOM" id="CLU_560910_0_0_1"/>
<feature type="compositionally biased region" description="Low complexity" evidence="1">
    <location>
        <begin position="231"/>
        <end position="241"/>
    </location>
</feature>
<dbReference type="InParanoid" id="A0A0C3FC25"/>
<gene>
    <name evidence="3" type="ORF">PILCRDRAFT_12057</name>
</gene>
<feature type="compositionally biased region" description="Acidic residues" evidence="1">
    <location>
        <begin position="1"/>
        <end position="17"/>
    </location>
</feature>
<feature type="domain" description="Holliday junction resolvase Gen1 C-terminal" evidence="2">
    <location>
        <begin position="16"/>
        <end position="68"/>
    </location>
</feature>
<evidence type="ECO:0000313" key="3">
    <source>
        <dbReference type="EMBL" id="KIM77419.1"/>
    </source>
</evidence>
<reference evidence="3 4" key="1">
    <citation type="submission" date="2014-04" db="EMBL/GenBank/DDBJ databases">
        <authorList>
            <consortium name="DOE Joint Genome Institute"/>
            <person name="Kuo A."/>
            <person name="Tarkka M."/>
            <person name="Buscot F."/>
            <person name="Kohler A."/>
            <person name="Nagy L.G."/>
            <person name="Floudas D."/>
            <person name="Copeland A."/>
            <person name="Barry K.W."/>
            <person name="Cichocki N."/>
            <person name="Veneault-Fourrey C."/>
            <person name="LaButti K."/>
            <person name="Lindquist E.A."/>
            <person name="Lipzen A."/>
            <person name="Lundell T."/>
            <person name="Morin E."/>
            <person name="Murat C."/>
            <person name="Sun H."/>
            <person name="Tunlid A."/>
            <person name="Henrissat B."/>
            <person name="Grigoriev I.V."/>
            <person name="Hibbett D.S."/>
            <person name="Martin F."/>
            <person name="Nordberg H.P."/>
            <person name="Cantor M.N."/>
            <person name="Hua S.X."/>
        </authorList>
    </citation>
    <scope>NUCLEOTIDE SEQUENCE [LARGE SCALE GENOMIC DNA]</scope>
    <source>
        <strain evidence="3 4">F 1598</strain>
    </source>
</reference>
<evidence type="ECO:0000259" key="2">
    <source>
        <dbReference type="Pfam" id="PF18380"/>
    </source>
</evidence>
<evidence type="ECO:0000313" key="4">
    <source>
        <dbReference type="Proteomes" id="UP000054166"/>
    </source>
</evidence>
<dbReference type="Proteomes" id="UP000054166">
    <property type="component" value="Unassembled WGS sequence"/>
</dbReference>
<feature type="compositionally biased region" description="Acidic residues" evidence="1">
    <location>
        <begin position="249"/>
        <end position="259"/>
    </location>
</feature>
<dbReference type="STRING" id="765440.A0A0C3FC25"/>
<feature type="region of interest" description="Disordered" evidence="1">
    <location>
        <begin position="228"/>
        <end position="259"/>
    </location>
</feature>
<sequence>GFCGDSDDDDGCGDEEEGAKKKKKQVKGKGNEKGGQKAPEDPNAHFRIWMPACMVQLVEPGLVEDYEEVLRMKADRKAGRGKARGAKSGSKKIKGAKTNVDDDDSDDSMNSDNVRNNLKGYFALTKPSLKPPPPPPKTKTKTKIPSPTTILDISSPGLQLIPKQKVRSKPPPIPHVPLYNLSDSDSDSKSVTFSAPIQSPLKKPKPLVKVKAKSSPAIMRISDILSPAKLSSSSSTRGSGPRPFPMSLEYEDHDGDDDNVFVDNESGFVHTDDDFANNDFDLNYNLGNLNGGDRGMNINDDPFFLDVRVPEEPPISPTPSPQTQKQGRKKFVQASSDSDGTSSYERRIKKSPRKSKTHSSPKHPGIMSGHREWDSESDDDARPGSPSPICPRPKATISALKSKPLSGLIAKKPAQLSKANESIIEISSGEDAPPPTKLTRPPLLIARSRKAQSHSETTKAGAKAKFILAPPDLNSQPSYSDDIIDLT</sequence>
<feature type="compositionally biased region" description="Polar residues" evidence="1">
    <location>
        <begin position="333"/>
        <end position="343"/>
    </location>
</feature>
<dbReference type="AlphaFoldDB" id="A0A0C3FC25"/>